<dbReference type="EMBL" id="LAYC01000003">
    <property type="protein sequence ID" value="KYK55085.1"/>
    <property type="molecule type" value="Genomic_DNA"/>
</dbReference>
<dbReference type="Proteomes" id="UP000076580">
    <property type="component" value="Chromosome 03"/>
</dbReference>
<feature type="region of interest" description="Disordered" evidence="1">
    <location>
        <begin position="1"/>
        <end position="59"/>
    </location>
</feature>
<evidence type="ECO:0000256" key="1">
    <source>
        <dbReference type="SAM" id="MobiDB-lite"/>
    </source>
</evidence>
<dbReference type="GO" id="GO:0003677">
    <property type="term" value="F:DNA binding"/>
    <property type="evidence" value="ECO:0007669"/>
    <property type="project" value="UniProtKB-KW"/>
</dbReference>
<feature type="compositionally biased region" description="Polar residues" evidence="1">
    <location>
        <begin position="9"/>
        <end position="28"/>
    </location>
</feature>
<feature type="compositionally biased region" description="Basic and acidic residues" evidence="1">
    <location>
        <begin position="102"/>
        <end position="118"/>
    </location>
</feature>
<dbReference type="AlphaFoldDB" id="A0A151GDD4"/>
<dbReference type="InterPro" id="IPR052099">
    <property type="entry name" value="Regulatory_TF_Diverse"/>
</dbReference>
<evidence type="ECO:0000259" key="2">
    <source>
        <dbReference type="PROSITE" id="PS50888"/>
    </source>
</evidence>
<dbReference type="PROSITE" id="PS50888">
    <property type="entry name" value="BHLH"/>
    <property type="match status" value="1"/>
</dbReference>
<keyword evidence="4" id="KW-1185">Reference proteome</keyword>
<protein>
    <submittedName>
        <fullName evidence="3">Helix-loop-helix DNA-binding domain-containing protein</fullName>
    </submittedName>
</protein>
<feature type="region of interest" description="Disordered" evidence="1">
    <location>
        <begin position="74"/>
        <end position="126"/>
    </location>
</feature>
<accession>A0A151GDD4</accession>
<dbReference type="GO" id="GO:0046983">
    <property type="term" value="F:protein dimerization activity"/>
    <property type="evidence" value="ECO:0007669"/>
    <property type="project" value="InterPro"/>
</dbReference>
<feature type="domain" description="BHLH" evidence="2">
    <location>
        <begin position="386"/>
        <end position="453"/>
    </location>
</feature>
<evidence type="ECO:0000313" key="3">
    <source>
        <dbReference type="EMBL" id="KYK55085.1"/>
    </source>
</evidence>
<comment type="caution">
    <text evidence="3">The sequence shown here is derived from an EMBL/GenBank/DDBJ whole genome shotgun (WGS) entry which is preliminary data.</text>
</comment>
<feature type="compositionally biased region" description="Basic and acidic residues" evidence="1">
    <location>
        <begin position="349"/>
        <end position="366"/>
    </location>
</feature>
<dbReference type="STRING" id="98403.A0A151GDD4"/>
<dbReference type="Gene3D" id="4.10.280.10">
    <property type="entry name" value="Helix-loop-helix DNA-binding domain"/>
    <property type="match status" value="1"/>
</dbReference>
<dbReference type="InParanoid" id="A0A151GDD4"/>
<sequence>MDDDVGNQLVDSSKQQASSVVSPDSNAAQPVPFWDSSTPGSSSRMSNTFEFTSAPSEASIPSFDPAIAAFADMSFIRPSGPSPQYAAQQQKGLPAGSSQPECFHRRDQHDKKRLKPDPDTPALDSMDYWINFDGDLDEMGSFEIDYSNRNDPTGQNRAGTAGSTMPGLGSGQYSAAMAPFREEDFIDDTAFDQALSDDEDLFDSAHLGEQMSEMEKLAPPQPPQPPPPLPMLSVPAVGKHQALYASPQAWDRVQLGMRPPMAPNDMPRQFRRDIWDALPHGANQVLSPEEQRRLLEIALNTGRMPGSFIPPNGFGIGFGAGLGARPPAEFEKRAALTAKRRSSSASAPKAEESSADGKRKQQDKKPAATKAGPSKKPGDHAKPKSADRIAHNDVERKYRTNLKDRIAELRDAVPALHSPAHEAESDGGSGQQGAAKVSKGTVLTKATEYIQLLEQRNKDIMTEHQQLARRLQAFETLFNSVTRPDLMMPNHSMALFDPRGFC</sequence>
<dbReference type="InterPro" id="IPR036638">
    <property type="entry name" value="HLH_DNA-bd_sf"/>
</dbReference>
<dbReference type="PANTHER" id="PTHR47336:SF2">
    <property type="entry name" value="TRANSCRIPTION FACTOR HMS1-RELATED"/>
    <property type="match status" value="1"/>
</dbReference>
<dbReference type="SUPFAM" id="SSF47459">
    <property type="entry name" value="HLH, helix-loop-helix DNA-binding domain"/>
    <property type="match status" value="1"/>
</dbReference>
<organism evidence="3 4">
    <name type="scientific">Drechmeria coniospora</name>
    <name type="common">Nematophagous fungus</name>
    <name type="synonym">Meria coniospora</name>
    <dbReference type="NCBI Taxonomy" id="98403"/>
    <lineage>
        <taxon>Eukaryota</taxon>
        <taxon>Fungi</taxon>
        <taxon>Dikarya</taxon>
        <taxon>Ascomycota</taxon>
        <taxon>Pezizomycotina</taxon>
        <taxon>Sordariomycetes</taxon>
        <taxon>Hypocreomycetidae</taxon>
        <taxon>Hypocreales</taxon>
        <taxon>Ophiocordycipitaceae</taxon>
        <taxon>Drechmeria</taxon>
    </lineage>
</organism>
<dbReference type="RefSeq" id="XP_040654437.1">
    <property type="nucleotide sequence ID" value="XM_040804333.1"/>
</dbReference>
<dbReference type="PANTHER" id="PTHR47336">
    <property type="entry name" value="TRANSCRIPTION FACTOR HMS1-RELATED"/>
    <property type="match status" value="1"/>
</dbReference>
<feature type="compositionally biased region" description="Polar residues" evidence="1">
    <location>
        <begin position="35"/>
        <end position="56"/>
    </location>
</feature>
<proteinExistence type="predicted"/>
<keyword evidence="3" id="KW-0238">DNA-binding</keyword>
<name>A0A151GDD4_DRECN</name>
<feature type="compositionally biased region" description="Polar residues" evidence="1">
    <location>
        <begin position="85"/>
        <end position="100"/>
    </location>
</feature>
<evidence type="ECO:0000313" key="4">
    <source>
        <dbReference type="Proteomes" id="UP000076580"/>
    </source>
</evidence>
<reference evidence="3 4" key="1">
    <citation type="journal article" date="2016" name="Sci. Rep.">
        <title>Insights into Adaptations to a Near-Obligate Nematode Endoparasitic Lifestyle from the Finished Genome of Drechmeria coniospora.</title>
        <authorList>
            <person name="Zhang L."/>
            <person name="Zhou Z."/>
            <person name="Guo Q."/>
            <person name="Fokkens L."/>
            <person name="Miskei M."/>
            <person name="Pocsi I."/>
            <person name="Zhang W."/>
            <person name="Chen M."/>
            <person name="Wang L."/>
            <person name="Sun Y."/>
            <person name="Donzelli B.G."/>
            <person name="Gibson D.M."/>
            <person name="Nelson D.R."/>
            <person name="Luo J.G."/>
            <person name="Rep M."/>
            <person name="Liu H."/>
            <person name="Yang S."/>
            <person name="Wang J."/>
            <person name="Krasnoff S.B."/>
            <person name="Xu Y."/>
            <person name="Molnar I."/>
            <person name="Lin M."/>
        </authorList>
    </citation>
    <scope>NUCLEOTIDE SEQUENCE [LARGE SCALE GENOMIC DNA]</scope>
    <source>
        <strain evidence="3 4">ARSEF 6962</strain>
    </source>
</reference>
<feature type="region of interest" description="Disordered" evidence="1">
    <location>
        <begin position="417"/>
        <end position="439"/>
    </location>
</feature>
<gene>
    <name evidence="3" type="ORF">DCS_07047</name>
</gene>
<dbReference type="OrthoDB" id="2133190at2759"/>
<dbReference type="GeneID" id="63719690"/>
<dbReference type="Pfam" id="PF00010">
    <property type="entry name" value="HLH"/>
    <property type="match status" value="1"/>
</dbReference>
<feature type="compositionally biased region" description="Basic and acidic residues" evidence="1">
    <location>
        <begin position="376"/>
        <end position="396"/>
    </location>
</feature>
<dbReference type="InterPro" id="IPR011598">
    <property type="entry name" value="bHLH_dom"/>
</dbReference>
<feature type="region of interest" description="Disordered" evidence="1">
    <location>
        <begin position="333"/>
        <end position="396"/>
    </location>
</feature>
<dbReference type="SMART" id="SM00353">
    <property type="entry name" value="HLH"/>
    <property type="match status" value="1"/>
</dbReference>